<dbReference type="CDD" id="cd07505">
    <property type="entry name" value="HAD_BPGM-like"/>
    <property type="match status" value="1"/>
</dbReference>
<reference evidence="5 6" key="1">
    <citation type="submission" date="2018-06" db="EMBL/GenBank/DDBJ databases">
        <title>Genomic Encyclopedia of Archaeal and Bacterial Type Strains, Phase II (KMG-II): from individual species to whole genera.</title>
        <authorList>
            <person name="Goeker M."/>
        </authorList>
    </citation>
    <scope>NUCLEOTIDE SEQUENCE [LARGE SCALE GENOMIC DNA]</scope>
    <source>
        <strain evidence="5 6">DSM 27372</strain>
    </source>
</reference>
<dbReference type="Gene3D" id="3.40.50.1000">
    <property type="entry name" value="HAD superfamily/HAD-like"/>
    <property type="match status" value="1"/>
</dbReference>
<keyword evidence="4" id="KW-0460">Magnesium</keyword>
<accession>A0A318UP21</accession>
<dbReference type="InterPro" id="IPR041492">
    <property type="entry name" value="HAD_2"/>
</dbReference>
<dbReference type="RefSeq" id="WP_110826952.1">
    <property type="nucleotide sequence ID" value="NZ_QKLU01000001.1"/>
</dbReference>
<dbReference type="InterPro" id="IPR036412">
    <property type="entry name" value="HAD-like_sf"/>
</dbReference>
<keyword evidence="5" id="KW-0378">Hydrolase</keyword>
<dbReference type="SFLD" id="SFLDG01135">
    <property type="entry name" value="C1.5.6:_HAD__Beta-PGM__Phospha"/>
    <property type="match status" value="1"/>
</dbReference>
<dbReference type="InterPro" id="IPR023198">
    <property type="entry name" value="PGP-like_dom2"/>
</dbReference>
<dbReference type="EMBL" id="QKLU01000001">
    <property type="protein sequence ID" value="PYF76848.1"/>
    <property type="molecule type" value="Genomic_DNA"/>
</dbReference>
<dbReference type="Pfam" id="PF13419">
    <property type="entry name" value="HAD_2"/>
    <property type="match status" value="1"/>
</dbReference>
<dbReference type="PRINTS" id="PR00413">
    <property type="entry name" value="HADHALOGNASE"/>
</dbReference>
<comment type="caution">
    <text evidence="5">The sequence shown here is derived from an EMBL/GenBank/DDBJ whole genome shotgun (WGS) entry which is preliminary data.</text>
</comment>
<protein>
    <submittedName>
        <fullName evidence="5">HAD superfamily hydrolase (TIGR01509 family)/HAD superfamily hydrolase (TIGR01549 family)</fullName>
    </submittedName>
</protein>
<evidence type="ECO:0000256" key="4">
    <source>
        <dbReference type="ARBA" id="ARBA00022842"/>
    </source>
</evidence>
<keyword evidence="6" id="KW-1185">Reference proteome</keyword>
<dbReference type="NCBIfam" id="TIGR01509">
    <property type="entry name" value="HAD-SF-IA-v3"/>
    <property type="match status" value="1"/>
</dbReference>
<dbReference type="PANTHER" id="PTHR46193">
    <property type="entry name" value="6-PHOSPHOGLUCONATE PHOSPHATASE"/>
    <property type="match status" value="1"/>
</dbReference>
<dbReference type="NCBIfam" id="TIGR01549">
    <property type="entry name" value="HAD-SF-IA-v1"/>
    <property type="match status" value="1"/>
</dbReference>
<proteinExistence type="inferred from homology"/>
<evidence type="ECO:0000256" key="2">
    <source>
        <dbReference type="ARBA" id="ARBA00006171"/>
    </source>
</evidence>
<comment type="similarity">
    <text evidence="2">Belongs to the HAD-like hydrolase superfamily. CbbY/CbbZ/Gph/YieH family.</text>
</comment>
<dbReference type="GO" id="GO:0046872">
    <property type="term" value="F:metal ion binding"/>
    <property type="evidence" value="ECO:0007669"/>
    <property type="project" value="UniProtKB-KW"/>
</dbReference>
<dbReference type="SFLD" id="SFLDS00003">
    <property type="entry name" value="Haloacid_Dehalogenase"/>
    <property type="match status" value="1"/>
</dbReference>
<dbReference type="SFLD" id="SFLDG01129">
    <property type="entry name" value="C1.5:_HAD__Beta-PGM__Phosphata"/>
    <property type="match status" value="1"/>
</dbReference>
<gene>
    <name evidence="5" type="ORF">B0O44_101323</name>
</gene>
<evidence type="ECO:0000256" key="3">
    <source>
        <dbReference type="ARBA" id="ARBA00022723"/>
    </source>
</evidence>
<dbReference type="Proteomes" id="UP000248198">
    <property type="component" value="Unassembled WGS sequence"/>
</dbReference>
<dbReference type="PANTHER" id="PTHR46193:SF21">
    <property type="entry name" value="SLL1138 PROTEIN"/>
    <property type="match status" value="1"/>
</dbReference>
<dbReference type="InterPro" id="IPR023214">
    <property type="entry name" value="HAD_sf"/>
</dbReference>
<evidence type="ECO:0000313" key="5">
    <source>
        <dbReference type="EMBL" id="PYF76848.1"/>
    </source>
</evidence>
<comment type="cofactor">
    <cofactor evidence="1">
        <name>Mg(2+)</name>
        <dbReference type="ChEBI" id="CHEBI:18420"/>
    </cofactor>
</comment>
<evidence type="ECO:0000313" key="6">
    <source>
        <dbReference type="Proteomes" id="UP000248198"/>
    </source>
</evidence>
<dbReference type="InterPro" id="IPR006439">
    <property type="entry name" value="HAD-SF_hydro_IA"/>
</dbReference>
<dbReference type="AlphaFoldDB" id="A0A318UP21"/>
<dbReference type="InterPro" id="IPR051600">
    <property type="entry name" value="Beta-PGM-like"/>
</dbReference>
<sequence length="218" mass="24809">MQKLKAVLFDLDGTLIDSEYFHFECWNDILKESSHSMTYPEWLKNYAGFPLPSNSKNIKERYGLDISLADLVHKREQASVNGLENKTINLMPFAMEMLRFFKQEGLKMGLVTASPRFEVDLIFKKNGMAAYFDVIITRTDVERPKPDPEGYNLCVEKLGVDKVDCIVFEDTLNGLNAAKAAGLTCYVVQSDQDQHDKLLHADAIFRDLKAAGKFAWEN</sequence>
<name>A0A318UP21_9SPHI</name>
<evidence type="ECO:0000256" key="1">
    <source>
        <dbReference type="ARBA" id="ARBA00001946"/>
    </source>
</evidence>
<dbReference type="Gene3D" id="1.10.150.240">
    <property type="entry name" value="Putative phosphatase, domain 2"/>
    <property type="match status" value="1"/>
</dbReference>
<dbReference type="GO" id="GO:0016787">
    <property type="term" value="F:hydrolase activity"/>
    <property type="evidence" value="ECO:0007669"/>
    <property type="project" value="UniProtKB-KW"/>
</dbReference>
<organism evidence="5 6">
    <name type="scientific">Pedobacter nutrimenti</name>
    <dbReference type="NCBI Taxonomy" id="1241337"/>
    <lineage>
        <taxon>Bacteria</taxon>
        <taxon>Pseudomonadati</taxon>
        <taxon>Bacteroidota</taxon>
        <taxon>Sphingobacteriia</taxon>
        <taxon>Sphingobacteriales</taxon>
        <taxon>Sphingobacteriaceae</taxon>
        <taxon>Pedobacter</taxon>
    </lineage>
</organism>
<dbReference type="SUPFAM" id="SSF56784">
    <property type="entry name" value="HAD-like"/>
    <property type="match status" value="1"/>
</dbReference>
<keyword evidence="3" id="KW-0479">Metal-binding</keyword>
<dbReference type="OrthoDB" id="9797743at2"/>